<evidence type="ECO:0000256" key="1">
    <source>
        <dbReference type="ARBA" id="ARBA00004167"/>
    </source>
</evidence>
<comment type="caution">
    <text evidence="7">The sequence shown here is derived from an EMBL/GenBank/DDBJ whole genome shotgun (WGS) entry which is preliminary data.</text>
</comment>
<name>A0AAV2PM02_MEGNR</name>
<dbReference type="Pfam" id="PF08205">
    <property type="entry name" value="C2-set_2"/>
    <property type="match status" value="1"/>
</dbReference>
<dbReference type="Proteomes" id="UP001497623">
    <property type="component" value="Unassembled WGS sequence"/>
</dbReference>
<dbReference type="InterPro" id="IPR003599">
    <property type="entry name" value="Ig_sub"/>
</dbReference>
<organism evidence="7 8">
    <name type="scientific">Meganyctiphanes norvegica</name>
    <name type="common">Northern krill</name>
    <name type="synonym">Thysanopoda norvegica</name>
    <dbReference type="NCBI Taxonomy" id="48144"/>
    <lineage>
        <taxon>Eukaryota</taxon>
        <taxon>Metazoa</taxon>
        <taxon>Ecdysozoa</taxon>
        <taxon>Arthropoda</taxon>
        <taxon>Crustacea</taxon>
        <taxon>Multicrustacea</taxon>
        <taxon>Malacostraca</taxon>
        <taxon>Eumalacostraca</taxon>
        <taxon>Eucarida</taxon>
        <taxon>Euphausiacea</taxon>
        <taxon>Euphausiidae</taxon>
        <taxon>Meganyctiphanes</taxon>
    </lineage>
</organism>
<reference evidence="7 8" key="1">
    <citation type="submission" date="2024-05" db="EMBL/GenBank/DDBJ databases">
        <authorList>
            <person name="Wallberg A."/>
        </authorList>
    </citation>
    <scope>NUCLEOTIDE SEQUENCE [LARGE SCALE GENOMIC DNA]</scope>
</reference>
<dbReference type="EMBL" id="CAXKWB010000243">
    <property type="protein sequence ID" value="CAL4059973.1"/>
    <property type="molecule type" value="Genomic_DNA"/>
</dbReference>
<dbReference type="CDD" id="cd00063">
    <property type="entry name" value="FN3"/>
    <property type="match status" value="1"/>
</dbReference>
<dbReference type="InterPro" id="IPR013783">
    <property type="entry name" value="Ig-like_fold"/>
</dbReference>
<evidence type="ECO:0000313" key="7">
    <source>
        <dbReference type="EMBL" id="CAL4059973.1"/>
    </source>
</evidence>
<keyword evidence="8" id="KW-1185">Reference proteome</keyword>
<evidence type="ECO:0000256" key="4">
    <source>
        <dbReference type="SAM" id="Phobius"/>
    </source>
</evidence>
<dbReference type="PROSITE" id="PS50835">
    <property type="entry name" value="IG_LIKE"/>
    <property type="match status" value="4"/>
</dbReference>
<dbReference type="InterPro" id="IPR013162">
    <property type="entry name" value="CD80_C2-set"/>
</dbReference>
<dbReference type="PANTHER" id="PTHR23278:SF32">
    <property type="entry name" value="NEUROMUSCULIN, ISOFORM E"/>
    <property type="match status" value="1"/>
</dbReference>
<gene>
    <name evidence="7" type="ORF">MNOR_LOCUS979</name>
</gene>
<feature type="domain" description="Ig-like" evidence="5">
    <location>
        <begin position="13"/>
        <end position="112"/>
    </location>
</feature>
<keyword evidence="3" id="KW-1015">Disulfide bond</keyword>
<dbReference type="PANTHER" id="PTHR23278">
    <property type="entry name" value="SIDESTEP PROTEIN"/>
    <property type="match status" value="1"/>
</dbReference>
<dbReference type="SMART" id="SM00409">
    <property type="entry name" value="IG"/>
    <property type="match status" value="3"/>
</dbReference>
<dbReference type="SMART" id="SM00408">
    <property type="entry name" value="IGc2"/>
    <property type="match status" value="3"/>
</dbReference>
<dbReference type="SUPFAM" id="SSF48726">
    <property type="entry name" value="Immunoglobulin"/>
    <property type="match status" value="4"/>
</dbReference>
<dbReference type="InterPro" id="IPR036179">
    <property type="entry name" value="Ig-like_dom_sf"/>
</dbReference>
<keyword evidence="4" id="KW-0812">Transmembrane</keyword>
<feature type="domain" description="Ig-like" evidence="5">
    <location>
        <begin position="218"/>
        <end position="310"/>
    </location>
</feature>
<evidence type="ECO:0000259" key="5">
    <source>
        <dbReference type="PROSITE" id="PS50835"/>
    </source>
</evidence>
<protein>
    <recommendedName>
        <fullName evidence="9">Nephrin</fullName>
    </recommendedName>
</protein>
<dbReference type="Pfam" id="PF00047">
    <property type="entry name" value="ig"/>
    <property type="match status" value="1"/>
</dbReference>
<dbReference type="InterPro" id="IPR007110">
    <property type="entry name" value="Ig-like_dom"/>
</dbReference>
<feature type="domain" description="Ig-like" evidence="5">
    <location>
        <begin position="315"/>
        <end position="390"/>
    </location>
</feature>
<comment type="subcellular location">
    <subcellularLocation>
        <location evidence="1">Membrane</location>
        <topology evidence="1">Single-pass membrane protein</topology>
    </subcellularLocation>
</comment>
<keyword evidence="4" id="KW-1133">Transmembrane helix</keyword>
<dbReference type="GO" id="GO:0016020">
    <property type="term" value="C:membrane"/>
    <property type="evidence" value="ECO:0007669"/>
    <property type="project" value="UniProtKB-SubCell"/>
</dbReference>
<dbReference type="SUPFAM" id="SSF49265">
    <property type="entry name" value="Fibronectin type III"/>
    <property type="match status" value="1"/>
</dbReference>
<sequence length="747" mass="81797">KNLRVKLRIIIPPQSIAIRNGHTEDEVRGMFGPFPVGSTVTLSCAATGGIPRPVVSWWNEGKLLDNVSEVNVGDVTINSLILPKLSHHHLYQQFTCQAANSNLSTPISSSVTIDLSFPPEVVTILGSNEALSVTESYSVVCEARGSRPAAVINWLKNGHMLTDTKTEVLSNGNVTRSTLRIHPKSGDNDAILTCQADNPKLPLSSIEDVRTLKVYYAPKLNIKVGANLDIMDIKEGDDVYFECQSQANPGVYNVKWFLNGQLLMHNQSSGVIQINRSLVLQRVTRIFSGIYTCQATNIEGIGDSNAVKLNVKFKPVCFPDQKFVYGGSSHEELHIMCQVESYPQAVQFRWALNTSMEVTDVPKTRSSSIRSTSTLSYTPHDQQDFGTMMCWAMNELGQQENPCYFQIVPAGVPEAVSNCSVSLNNSALGGSVEVECESGWGGGIRQSFTLEVHSVSTVSSLAQLQQQDEPHFIVSALMPGTEYKLLVYAENSQGRSRPLSFSVHTPIDVAERQTSANAVSTQHTLFTSPIFQILLGVVVALVICCAVLLILLKMRGGKRGSTRDIQRHMQTEVMYDKVDTQVKSCDDGGFIKKGFASPDIILVTSDKMNLSDKENFQQYISAKEPSLYINPGSLRKTDLITHEESERLLQESQLYNIVSLKRNNSPILQASMSGSDYISNYGRLTPSGSSITSSLRSGSIFSSSSGHGSSCTVALRPDSQTQDYGHAYSAFTPVIKPMPPRATETSL</sequence>
<evidence type="ECO:0000256" key="3">
    <source>
        <dbReference type="ARBA" id="ARBA00023157"/>
    </source>
</evidence>
<dbReference type="AlphaFoldDB" id="A0AAV2PM02"/>
<feature type="non-terminal residue" evidence="7">
    <location>
        <position position="1"/>
    </location>
</feature>
<dbReference type="Pfam" id="PF13927">
    <property type="entry name" value="Ig_3"/>
    <property type="match status" value="1"/>
</dbReference>
<evidence type="ECO:0000256" key="2">
    <source>
        <dbReference type="ARBA" id="ARBA00023136"/>
    </source>
</evidence>
<dbReference type="InterPro" id="IPR003961">
    <property type="entry name" value="FN3_dom"/>
</dbReference>
<evidence type="ECO:0000313" key="8">
    <source>
        <dbReference type="Proteomes" id="UP001497623"/>
    </source>
</evidence>
<feature type="domain" description="Fibronectin type-III" evidence="6">
    <location>
        <begin position="415"/>
        <end position="510"/>
    </location>
</feature>
<dbReference type="InterPro" id="IPR003598">
    <property type="entry name" value="Ig_sub2"/>
</dbReference>
<evidence type="ECO:0008006" key="9">
    <source>
        <dbReference type="Google" id="ProtNLM"/>
    </source>
</evidence>
<feature type="transmembrane region" description="Helical" evidence="4">
    <location>
        <begin position="530"/>
        <end position="552"/>
    </location>
</feature>
<keyword evidence="2 4" id="KW-0472">Membrane</keyword>
<proteinExistence type="predicted"/>
<dbReference type="Gene3D" id="2.60.40.10">
    <property type="entry name" value="Immunoglobulins"/>
    <property type="match status" value="5"/>
</dbReference>
<accession>A0AAV2PM02</accession>
<dbReference type="InterPro" id="IPR036116">
    <property type="entry name" value="FN3_sf"/>
</dbReference>
<evidence type="ECO:0000259" key="6">
    <source>
        <dbReference type="PROSITE" id="PS50853"/>
    </source>
</evidence>
<dbReference type="InterPro" id="IPR013151">
    <property type="entry name" value="Immunoglobulin_dom"/>
</dbReference>
<dbReference type="PROSITE" id="PS50853">
    <property type="entry name" value="FN3"/>
    <property type="match status" value="1"/>
</dbReference>
<feature type="domain" description="Ig-like" evidence="5">
    <location>
        <begin position="119"/>
        <end position="213"/>
    </location>
</feature>